<feature type="region of interest" description="Disordered" evidence="7">
    <location>
        <begin position="720"/>
        <end position="745"/>
    </location>
</feature>
<dbReference type="InterPro" id="IPR007949">
    <property type="entry name" value="SDA1_MD"/>
</dbReference>
<sequence length="790" mass="90927">MTSISGRYSICDKNLGLLQELIGKDADSYREEFVEQLQHYKQTMKLLQLQPSQHRMDVQPLLELIGFLSHVSYHYPEDAKQFAEGMVSVLRSQSVGLDCEVRMAFCKALVVLRNHKVIPPLDVLELFFELLKCSDKPLRKFIYGAVISQLRKISKEKRDQKLLSRMQSFLFAKLKDSRSIVARTAELILIDAYRKDLLRDAKTANAIAECCFHRVARIQATAMRFFLGSIKDEEGIEEESESDNEDGKEEDRKTIKEVMCAFRATKKTRKKTKIFEKTKKALGKEKKAKKDGRSKVCNLLAIQSLYDAQSLSDRLFGQLESRKNEKFELRLLQMALCARIIGVHRLQTLGFYSYLHRYLQPKQREVTRILLYAAQACHELVPPDIIEQLVRVIAQNFVTDRNTPEAITVGLNAIREVFASCPYAATEELLRDLAEYKKYKNKNVSMAARGLITLFRSVNPKLLHKKDRGRPTEAMKELEAPEFGVVRTKSYVAGAECLPEVRGESGEDEGYDEASSDGSWEDIIDSDDDKEGHEGNDADTVDKGSDREQGVAENGEDEIEEEEANSESERSDEEWETDDGEGSDELDAVCEQAAETKGNSVQSDSKRPEIRRVHFKDIKADARKEEEPSAEEKAKKISETRILTQEEFRKIRVYQMKKQIATKRQIEGTKKRRNDDIKLDEELEEKFARREEGDGLPRLKDIEQFHKKIYRQSKEERIASVEAGREGREQFGRPKKKGAHVGRTNRELAKRKNYQMVRQKVRGKNRKRSFRDQQLSLKKYLLKQSGKKII</sequence>
<feature type="domain" description="SDA1 middle" evidence="8">
    <location>
        <begin position="516"/>
        <end position="724"/>
    </location>
</feature>
<dbReference type="Pfam" id="PF21638">
    <property type="entry name" value="SDA1_C"/>
    <property type="match status" value="1"/>
</dbReference>
<dbReference type="EMBL" id="JI166678">
    <property type="protein sequence ID" value="ADY41963.1"/>
    <property type="molecule type" value="mRNA"/>
</dbReference>
<proteinExistence type="evidence at transcript level"/>
<dbReference type="PANTHER" id="PTHR12730:SF0">
    <property type="entry name" value="PROTEIN SDA1 HOMOLOG"/>
    <property type="match status" value="1"/>
</dbReference>
<keyword evidence="4 6" id="KW-0653">Protein transport</keyword>
<evidence type="ECO:0000313" key="11">
    <source>
        <dbReference type="EMBL" id="ADY41963.1"/>
    </source>
</evidence>
<dbReference type="InterPro" id="IPR048292">
    <property type="entry name" value="SDA1_C"/>
</dbReference>
<evidence type="ECO:0000256" key="5">
    <source>
        <dbReference type="ARBA" id="ARBA00023242"/>
    </source>
</evidence>
<feature type="region of interest" description="Disordered" evidence="7">
    <location>
        <begin position="498"/>
        <end position="636"/>
    </location>
</feature>
<dbReference type="AlphaFoldDB" id="F1KVQ9"/>
<dbReference type="PANTHER" id="PTHR12730">
    <property type="entry name" value="HSDA/SDA1-RELATED"/>
    <property type="match status" value="1"/>
</dbReference>
<evidence type="ECO:0000256" key="4">
    <source>
        <dbReference type="ARBA" id="ARBA00022927"/>
    </source>
</evidence>
<accession>F1KVQ9</accession>
<dbReference type="GO" id="GO:0042273">
    <property type="term" value="P:ribosomal large subunit biogenesis"/>
    <property type="evidence" value="ECO:0007669"/>
    <property type="project" value="UniProtKB-UniRule"/>
</dbReference>
<reference evidence="11" key="1">
    <citation type="journal article" date="2011" name="Genome Res.">
        <title>Deep small RNA sequencing from the nematode Ascaris reveals conservation, functional diversification, and novel developmental profiles.</title>
        <authorList>
            <person name="Wang J."/>
            <person name="Czech B."/>
            <person name="Crunk A."/>
            <person name="Wallace A."/>
            <person name="Mitreva M."/>
            <person name="Hannon G.J."/>
            <person name="Davis R.E."/>
        </authorList>
    </citation>
    <scope>NUCLEOTIDE SEQUENCE</scope>
</reference>
<evidence type="ECO:0000256" key="2">
    <source>
        <dbReference type="ARBA" id="ARBA00022448"/>
    </source>
</evidence>
<dbReference type="InterPro" id="IPR016024">
    <property type="entry name" value="ARM-type_fold"/>
</dbReference>
<evidence type="ECO:0000256" key="1">
    <source>
        <dbReference type="ARBA" id="ARBA00005783"/>
    </source>
</evidence>
<feature type="compositionally biased region" description="Basic and acidic residues" evidence="7">
    <location>
        <begin position="720"/>
        <end position="732"/>
    </location>
</feature>
<evidence type="ECO:0000256" key="7">
    <source>
        <dbReference type="SAM" id="MobiDB-lite"/>
    </source>
</evidence>
<evidence type="ECO:0000256" key="6">
    <source>
        <dbReference type="RuleBase" id="RU365057"/>
    </source>
</evidence>
<keyword evidence="5 6" id="KW-0539">Nucleus</keyword>
<evidence type="ECO:0000259" key="9">
    <source>
        <dbReference type="Pfam" id="PF08158"/>
    </source>
</evidence>
<dbReference type="InterPro" id="IPR027312">
    <property type="entry name" value="Sda1"/>
</dbReference>
<dbReference type="SUPFAM" id="SSF48371">
    <property type="entry name" value="ARM repeat"/>
    <property type="match status" value="1"/>
</dbReference>
<keyword evidence="3 6" id="KW-0690">Ribosome biogenesis</keyword>
<evidence type="ECO:0000256" key="3">
    <source>
        <dbReference type="ARBA" id="ARBA00022517"/>
    </source>
</evidence>
<comment type="similarity">
    <text evidence="1 6">Belongs to the SDA1 family.</text>
</comment>
<name>F1KVQ9_ASCSU</name>
<feature type="compositionally biased region" description="Acidic residues" evidence="7">
    <location>
        <begin position="506"/>
        <end position="529"/>
    </location>
</feature>
<feature type="compositionally biased region" description="Acidic residues" evidence="7">
    <location>
        <begin position="554"/>
        <end position="588"/>
    </location>
</feature>
<feature type="domain" description="SDA1 C-terminal" evidence="10">
    <location>
        <begin position="742"/>
        <end position="785"/>
    </location>
</feature>
<dbReference type="Pfam" id="PF08158">
    <property type="entry name" value="SDA1_HEAT"/>
    <property type="match status" value="1"/>
</dbReference>
<dbReference type="GO" id="GO:0000055">
    <property type="term" value="P:ribosomal large subunit export from nucleus"/>
    <property type="evidence" value="ECO:0007669"/>
    <property type="project" value="UniProtKB-UniRule"/>
</dbReference>
<comment type="function">
    <text evidence="6">Required for 60S pre-ribosomal subunits export to the cytoplasm.</text>
</comment>
<evidence type="ECO:0000259" key="8">
    <source>
        <dbReference type="Pfam" id="PF05285"/>
    </source>
</evidence>
<dbReference type="InterPro" id="IPR012977">
    <property type="entry name" value="SDA1_N"/>
</dbReference>
<dbReference type="GO" id="GO:0015031">
    <property type="term" value="P:protein transport"/>
    <property type="evidence" value="ECO:0007669"/>
    <property type="project" value="UniProtKB-KW"/>
</dbReference>
<evidence type="ECO:0000259" key="10">
    <source>
        <dbReference type="Pfam" id="PF21638"/>
    </source>
</evidence>
<feature type="domain" description="SDA1 N-terminal" evidence="9">
    <location>
        <begin position="67"/>
        <end position="440"/>
    </location>
</feature>
<dbReference type="Pfam" id="PF05285">
    <property type="entry name" value="SDA1_dom"/>
    <property type="match status" value="1"/>
</dbReference>
<dbReference type="GO" id="GO:0005730">
    <property type="term" value="C:nucleolus"/>
    <property type="evidence" value="ECO:0007669"/>
    <property type="project" value="UniProtKB-SubCell"/>
</dbReference>
<keyword evidence="2 6" id="KW-0813">Transport</keyword>
<comment type="subcellular location">
    <subcellularLocation>
        <location evidence="6">Nucleus</location>
        <location evidence="6">Nucleolus</location>
    </subcellularLocation>
</comment>
<feature type="compositionally biased region" description="Basic and acidic residues" evidence="7">
    <location>
        <begin position="604"/>
        <end position="636"/>
    </location>
</feature>
<organism evidence="11">
    <name type="scientific">Ascaris suum</name>
    <name type="common">Pig roundworm</name>
    <name type="synonym">Ascaris lumbricoides</name>
    <dbReference type="NCBI Taxonomy" id="6253"/>
    <lineage>
        <taxon>Eukaryota</taxon>
        <taxon>Metazoa</taxon>
        <taxon>Ecdysozoa</taxon>
        <taxon>Nematoda</taxon>
        <taxon>Chromadorea</taxon>
        <taxon>Rhabditida</taxon>
        <taxon>Spirurina</taxon>
        <taxon>Ascaridomorpha</taxon>
        <taxon>Ascaridoidea</taxon>
        <taxon>Ascarididae</taxon>
        <taxon>Ascaris</taxon>
    </lineage>
</organism>
<protein>
    <recommendedName>
        <fullName evidence="6">Protein SDA1</fullName>
    </recommendedName>
</protein>
<feature type="compositionally biased region" description="Basic and acidic residues" evidence="7">
    <location>
        <begin position="530"/>
        <end position="550"/>
    </location>
</feature>